<keyword evidence="6" id="KW-1185">Reference proteome</keyword>
<feature type="region of interest" description="Disordered" evidence="3">
    <location>
        <begin position="756"/>
        <end position="778"/>
    </location>
</feature>
<gene>
    <name evidence="5" type="ORF">BGZ95_003083</name>
</gene>
<dbReference type="Pfam" id="PF00076">
    <property type="entry name" value="RRM_1"/>
    <property type="match status" value="1"/>
</dbReference>
<dbReference type="PANTHER" id="PTHR48037:SF1">
    <property type="entry name" value="RRM DOMAIN-CONTAINING PROTEIN"/>
    <property type="match status" value="1"/>
</dbReference>
<dbReference type="InterPro" id="IPR032675">
    <property type="entry name" value="LRR_dom_sf"/>
</dbReference>
<evidence type="ECO:0000259" key="4">
    <source>
        <dbReference type="PROSITE" id="PS50102"/>
    </source>
</evidence>
<evidence type="ECO:0000256" key="2">
    <source>
        <dbReference type="PROSITE-ProRule" id="PRU00176"/>
    </source>
</evidence>
<dbReference type="Proteomes" id="UP001194580">
    <property type="component" value="Unassembled WGS sequence"/>
</dbReference>
<dbReference type="PROSITE" id="PS50102">
    <property type="entry name" value="RRM"/>
    <property type="match status" value="1"/>
</dbReference>
<dbReference type="PANTHER" id="PTHR48037">
    <property type="entry name" value="ATPASE E1"/>
    <property type="match status" value="1"/>
</dbReference>
<dbReference type="SMART" id="SM00360">
    <property type="entry name" value="RRM"/>
    <property type="match status" value="1"/>
</dbReference>
<dbReference type="AlphaFoldDB" id="A0AAD4D4P3"/>
<proteinExistence type="predicted"/>
<name>A0AAD4D4P3_9FUNG</name>
<comment type="caution">
    <text evidence="5">The sequence shown here is derived from an EMBL/GenBank/DDBJ whole genome shotgun (WGS) entry which is preliminary data.</text>
</comment>
<evidence type="ECO:0000256" key="1">
    <source>
        <dbReference type="ARBA" id="ARBA00022884"/>
    </source>
</evidence>
<dbReference type="InterPro" id="IPR035979">
    <property type="entry name" value="RBD_domain_sf"/>
</dbReference>
<evidence type="ECO:0000313" key="5">
    <source>
        <dbReference type="EMBL" id="KAG0266202.1"/>
    </source>
</evidence>
<evidence type="ECO:0000256" key="3">
    <source>
        <dbReference type="SAM" id="MobiDB-lite"/>
    </source>
</evidence>
<feature type="domain" description="RRM" evidence="4">
    <location>
        <begin position="9"/>
        <end position="88"/>
    </location>
</feature>
<sequence length="1016" mass="115760">MSSKDSNKSTLFVGGLDEQVTPQVLHAAFIPFGDITQIEIPSDPTSNAPHRGFGFVEFDLAVDAQAAMDNMHLSELFGRTIKVNLAKPGKGGPGGLGRGPEKAIWADEEWLKENLILDQLAEDEDIYSLNALLRVNRHLCHVTLPYLYENPFSLAASKFVEDHDSVSRATINKLLVPLVRTLLASTNPDYVTELLRNAYWENEEQEFNSLNNKSGINYVHYLRHFYPTSVNHALFHNSKSLKENTRLVKYIQDKDLEKQYRAQEHAFENNPYEDSIAFVTRYLAIPLRAQLTRALCFPILEQIQSLTIPLTDLGTYQEEIHRLRSLQRINFKMDQKLDFSGFVTGQLRQENPTLLAKHRQLKADLMKDMVGFVRDHTERFHHVLLEADCPQENTWMGAHQIAPRMYIEQLNSYLPSLICPTTLDAANWSQFIAKVDITDLKQVHTVVPPRGDPILWLETLRQQCQSNSKKSFLQRCRDLKKVDMISIGPNCFAWAPKEKRERQEYYARPRTPSQETPTSAGSSMSFSGSSRQTSLLLEPAPLPTPPPPPPQPLEEVVLRCYWEGLGTELDDVAESFPETLTKIVIQGPRAQFAVPDHGMLPIPKAIGETWTESLPRLRKLALFKLEETFRLAPLFLSRCPALEELRIQDKAVTYNCDQVLSFGVSRQYPATTTFSEEATSRLKSIDLRGWSALCFHPETLRHTRELETLYLITDGDRFMRNFIPEPGVLLSYDYPSLQEEAEAIRTAIRAYSFSQLNDDDDDEGNSNSNNYGGQDEESRPAILRRPCWAWDWDLPNLTKLRLSSEFAYRFQFRMLAGCPQLEYLDLCIAVQGDHTPDMTEEQLTAPRDYYYYTHKRVLTKSDFLKTRSSTSGSKGKDRYKEGVYISCPTLKNLHLSGRWSMTDEFLTFLFTTVMPNLTDVTESQCLTFSFAGWVRATSRLKELKSASSGRKLPEEALARMGMTKFALDYQTAPKYVAYEKIVDGEEQVTFVHVPGSDGIKHPRPSGVYSLNMSSKG</sequence>
<dbReference type="SUPFAM" id="SSF54928">
    <property type="entry name" value="RNA-binding domain, RBD"/>
    <property type="match status" value="1"/>
</dbReference>
<dbReference type="InterPro" id="IPR000504">
    <property type="entry name" value="RRM_dom"/>
</dbReference>
<feature type="compositionally biased region" description="Low complexity" evidence="3">
    <location>
        <begin position="519"/>
        <end position="530"/>
    </location>
</feature>
<protein>
    <recommendedName>
        <fullName evidence="4">RRM domain-containing protein</fullName>
    </recommendedName>
</protein>
<dbReference type="GO" id="GO:0003723">
    <property type="term" value="F:RNA binding"/>
    <property type="evidence" value="ECO:0007669"/>
    <property type="project" value="UniProtKB-UniRule"/>
</dbReference>
<dbReference type="InterPro" id="IPR034168">
    <property type="entry name" value="PPIE_RRM"/>
</dbReference>
<dbReference type="SUPFAM" id="SSF52047">
    <property type="entry name" value="RNI-like"/>
    <property type="match status" value="1"/>
</dbReference>
<dbReference type="Gene3D" id="3.80.10.10">
    <property type="entry name" value="Ribonuclease Inhibitor"/>
    <property type="match status" value="1"/>
</dbReference>
<accession>A0AAD4D4P3</accession>
<dbReference type="CDD" id="cd12347">
    <property type="entry name" value="RRM_PPIE"/>
    <property type="match status" value="1"/>
</dbReference>
<dbReference type="EMBL" id="JAAAIL010001689">
    <property type="protein sequence ID" value="KAG0266202.1"/>
    <property type="molecule type" value="Genomic_DNA"/>
</dbReference>
<reference evidence="5" key="1">
    <citation type="journal article" date="2020" name="Fungal Divers.">
        <title>Resolving the Mortierellaceae phylogeny through synthesis of multi-gene phylogenetics and phylogenomics.</title>
        <authorList>
            <person name="Vandepol N."/>
            <person name="Liber J."/>
            <person name="Desiro A."/>
            <person name="Na H."/>
            <person name="Kennedy M."/>
            <person name="Barry K."/>
            <person name="Grigoriev I.V."/>
            <person name="Miller A.N."/>
            <person name="O'Donnell K."/>
            <person name="Stajich J.E."/>
            <person name="Bonito G."/>
        </authorList>
    </citation>
    <scope>NUCLEOTIDE SEQUENCE</scope>
    <source>
        <strain evidence="5">NRRL 28262</strain>
    </source>
</reference>
<keyword evidence="1 2" id="KW-0694">RNA-binding</keyword>
<organism evidence="5 6">
    <name type="scientific">Linnemannia exigua</name>
    <dbReference type="NCBI Taxonomy" id="604196"/>
    <lineage>
        <taxon>Eukaryota</taxon>
        <taxon>Fungi</taxon>
        <taxon>Fungi incertae sedis</taxon>
        <taxon>Mucoromycota</taxon>
        <taxon>Mortierellomycotina</taxon>
        <taxon>Mortierellomycetes</taxon>
        <taxon>Mortierellales</taxon>
        <taxon>Mortierellaceae</taxon>
        <taxon>Linnemannia</taxon>
    </lineage>
</organism>
<dbReference type="Gene3D" id="3.30.70.330">
    <property type="match status" value="1"/>
</dbReference>
<dbReference type="InterPro" id="IPR012677">
    <property type="entry name" value="Nucleotide-bd_a/b_plait_sf"/>
</dbReference>
<evidence type="ECO:0000313" key="6">
    <source>
        <dbReference type="Proteomes" id="UP001194580"/>
    </source>
</evidence>
<feature type="region of interest" description="Disordered" evidence="3">
    <location>
        <begin position="503"/>
        <end position="530"/>
    </location>
</feature>